<dbReference type="PROSITE" id="PS50144">
    <property type="entry name" value="MATH"/>
    <property type="match status" value="1"/>
</dbReference>
<dbReference type="AlphaFoldDB" id="A0A4Y7ITA5"/>
<dbReference type="OrthoDB" id="10390546at2759"/>
<feature type="compositionally biased region" description="Basic and acidic residues" evidence="1">
    <location>
        <begin position="128"/>
        <end position="148"/>
    </location>
</feature>
<dbReference type="Proteomes" id="UP000316621">
    <property type="component" value="Chromosome 2"/>
</dbReference>
<name>A0A4Y7ITA5_PAPSO</name>
<protein>
    <recommendedName>
        <fullName evidence="2">MATH domain-containing protein</fullName>
    </recommendedName>
</protein>
<keyword evidence="4" id="KW-1185">Reference proteome</keyword>
<feature type="region of interest" description="Disordered" evidence="1">
    <location>
        <begin position="105"/>
        <end position="151"/>
    </location>
</feature>
<feature type="compositionally biased region" description="Basic and acidic residues" evidence="1">
    <location>
        <begin position="71"/>
        <end position="81"/>
    </location>
</feature>
<feature type="region of interest" description="Disordered" evidence="1">
    <location>
        <begin position="168"/>
        <end position="188"/>
    </location>
</feature>
<accession>A0A4Y7ITA5</accession>
<evidence type="ECO:0000313" key="3">
    <source>
        <dbReference type="EMBL" id="RZC50932.1"/>
    </source>
</evidence>
<sequence>MGFLKVMPLNELVDPGKGFVIDDTLYIKVEVLSALKIIKSSPALTTENDLLPPAKTETQSDDSKLTLNMNPHEDQSAKGEDDANQGIFRFFQFLGGFRMCKEAVSEEQSSHTTENDLLPPAKTESQSDDSKLKLNMDPHEDQSTKGEDDANQGIFRFFQFLGGFQMRKEDVSEEQSSHTADAIKSLAA</sequence>
<dbReference type="SUPFAM" id="SSF49599">
    <property type="entry name" value="TRAF domain-like"/>
    <property type="match status" value="1"/>
</dbReference>
<evidence type="ECO:0000313" key="4">
    <source>
        <dbReference type="Proteomes" id="UP000316621"/>
    </source>
</evidence>
<feature type="domain" description="MATH" evidence="2">
    <location>
        <begin position="1"/>
        <end position="31"/>
    </location>
</feature>
<feature type="region of interest" description="Disordered" evidence="1">
    <location>
        <begin position="46"/>
        <end position="81"/>
    </location>
</feature>
<evidence type="ECO:0000256" key="1">
    <source>
        <dbReference type="SAM" id="MobiDB-lite"/>
    </source>
</evidence>
<reference evidence="3 4" key="1">
    <citation type="journal article" date="2018" name="Science">
        <title>The opium poppy genome and morphinan production.</title>
        <authorList>
            <person name="Guo L."/>
            <person name="Winzer T."/>
            <person name="Yang X."/>
            <person name="Li Y."/>
            <person name="Ning Z."/>
            <person name="He Z."/>
            <person name="Teodor R."/>
            <person name="Lu Y."/>
            <person name="Bowser T.A."/>
            <person name="Graham I.A."/>
            <person name="Ye K."/>
        </authorList>
    </citation>
    <scope>NUCLEOTIDE SEQUENCE [LARGE SCALE GENOMIC DNA]</scope>
    <source>
        <strain evidence="4">cv. HN1</strain>
        <tissue evidence="3">Leaves</tissue>
    </source>
</reference>
<organism evidence="3 4">
    <name type="scientific">Papaver somniferum</name>
    <name type="common">Opium poppy</name>
    <dbReference type="NCBI Taxonomy" id="3469"/>
    <lineage>
        <taxon>Eukaryota</taxon>
        <taxon>Viridiplantae</taxon>
        <taxon>Streptophyta</taxon>
        <taxon>Embryophyta</taxon>
        <taxon>Tracheophyta</taxon>
        <taxon>Spermatophyta</taxon>
        <taxon>Magnoliopsida</taxon>
        <taxon>Ranunculales</taxon>
        <taxon>Papaveraceae</taxon>
        <taxon>Papaveroideae</taxon>
        <taxon>Papaver</taxon>
    </lineage>
</organism>
<dbReference type="EMBL" id="CM010716">
    <property type="protein sequence ID" value="RZC50932.1"/>
    <property type="molecule type" value="Genomic_DNA"/>
</dbReference>
<proteinExistence type="predicted"/>
<dbReference type="Gramene" id="RZC50932">
    <property type="protein sequence ID" value="RZC50932"/>
    <property type="gene ID" value="C5167_019360"/>
</dbReference>
<gene>
    <name evidence="3" type="ORF">C5167_019360</name>
</gene>
<evidence type="ECO:0000259" key="2">
    <source>
        <dbReference type="PROSITE" id="PS50144"/>
    </source>
</evidence>
<dbReference type="InterPro" id="IPR002083">
    <property type="entry name" value="MATH/TRAF_dom"/>
</dbReference>